<feature type="compositionally biased region" description="Low complexity" evidence="1">
    <location>
        <begin position="127"/>
        <end position="147"/>
    </location>
</feature>
<comment type="caution">
    <text evidence="2">The sequence shown here is derived from an EMBL/GenBank/DDBJ whole genome shotgun (WGS) entry which is preliminary data.</text>
</comment>
<dbReference type="Proteomes" id="UP001501204">
    <property type="component" value="Unassembled WGS sequence"/>
</dbReference>
<keyword evidence="3" id="KW-1185">Reference proteome</keyword>
<protein>
    <submittedName>
        <fullName evidence="2">Uncharacterized protein</fullName>
    </submittedName>
</protein>
<evidence type="ECO:0000313" key="2">
    <source>
        <dbReference type="EMBL" id="GAA1745680.1"/>
    </source>
</evidence>
<proteinExistence type="predicted"/>
<reference evidence="2 3" key="1">
    <citation type="journal article" date="2019" name="Int. J. Syst. Evol. Microbiol.">
        <title>The Global Catalogue of Microorganisms (GCM) 10K type strain sequencing project: providing services to taxonomists for standard genome sequencing and annotation.</title>
        <authorList>
            <consortium name="The Broad Institute Genomics Platform"/>
            <consortium name="The Broad Institute Genome Sequencing Center for Infectious Disease"/>
            <person name="Wu L."/>
            <person name="Ma J."/>
        </authorList>
    </citation>
    <scope>NUCLEOTIDE SEQUENCE [LARGE SCALE GENOMIC DNA]</scope>
    <source>
        <strain evidence="2 3">JCM 14735</strain>
    </source>
</reference>
<feature type="region of interest" description="Disordered" evidence="1">
    <location>
        <begin position="85"/>
        <end position="155"/>
    </location>
</feature>
<accession>A0ABN2K180</accession>
<evidence type="ECO:0000313" key="3">
    <source>
        <dbReference type="Proteomes" id="UP001501204"/>
    </source>
</evidence>
<organism evidence="2 3">
    <name type="scientific">Kocuria aegyptia</name>
    <dbReference type="NCBI Taxonomy" id="330943"/>
    <lineage>
        <taxon>Bacteria</taxon>
        <taxon>Bacillati</taxon>
        <taxon>Actinomycetota</taxon>
        <taxon>Actinomycetes</taxon>
        <taxon>Micrococcales</taxon>
        <taxon>Micrococcaceae</taxon>
        <taxon>Kocuria</taxon>
    </lineage>
</organism>
<dbReference type="EMBL" id="BAAAOA010000003">
    <property type="protein sequence ID" value="GAA1745680.1"/>
    <property type="molecule type" value="Genomic_DNA"/>
</dbReference>
<evidence type="ECO:0000256" key="1">
    <source>
        <dbReference type="SAM" id="MobiDB-lite"/>
    </source>
</evidence>
<name>A0ABN2K180_9MICC</name>
<sequence length="155" mass="15487">MLRGPVDRARGTSVVTPMTRLHRRRELTAGSLSSCPVGRHNPGRAGAAVGARGLLDGAVDAELAGQDLQWQAGAGRGAQRVVEGDGTVAGSGVGNRAAATTTQGHARARRTSRTVDPATGTPGGPGQQTCRGAGRGAAPLRGRSGAATVPAPGQR</sequence>
<gene>
    <name evidence="2" type="ORF">GCM10009767_00390</name>
</gene>